<gene>
    <name evidence="1" type="ORF">Q604_UNBC00638G0001</name>
</gene>
<dbReference type="EMBL" id="AZMM01000638">
    <property type="protein sequence ID" value="ETJ45363.1"/>
    <property type="molecule type" value="Genomic_DNA"/>
</dbReference>
<dbReference type="InterPro" id="IPR038078">
    <property type="entry name" value="PhoU-like_sf"/>
</dbReference>
<organism evidence="1">
    <name type="scientific">human gut metagenome</name>
    <dbReference type="NCBI Taxonomy" id="408170"/>
    <lineage>
        <taxon>unclassified sequences</taxon>
        <taxon>metagenomes</taxon>
        <taxon>organismal metagenomes</taxon>
    </lineage>
</organism>
<feature type="non-terminal residue" evidence="1">
    <location>
        <position position="74"/>
    </location>
</feature>
<reference evidence="1" key="1">
    <citation type="submission" date="2013-12" db="EMBL/GenBank/DDBJ databases">
        <title>A Varibaculum cambriense genome reconstructed from a premature infant gut community with otherwise low bacterial novelty that shifts toward anaerobic metabolism during the third week of life.</title>
        <authorList>
            <person name="Brown C.T."/>
            <person name="Sharon I."/>
            <person name="Thomas B.C."/>
            <person name="Castelle C.J."/>
            <person name="Morowitz M.J."/>
            <person name="Banfield J.F."/>
        </authorList>
    </citation>
    <scope>NUCLEOTIDE SEQUENCE</scope>
</reference>
<evidence type="ECO:0000313" key="1">
    <source>
        <dbReference type="EMBL" id="ETJ45363.1"/>
    </source>
</evidence>
<protein>
    <submittedName>
        <fullName evidence="1">Uncharacterized protein</fullName>
    </submittedName>
</protein>
<sequence>MDKMVMYHVGKPSDGAIRMSEIVVKCVKHINKSIGYMGSLKKDHVKVEGRVHQVLKLESEADNIYHEEMAKLFT</sequence>
<feature type="non-terminal residue" evidence="1">
    <location>
        <position position="1"/>
    </location>
</feature>
<accession>W1YS34</accession>
<proteinExistence type="predicted"/>
<dbReference type="Gene3D" id="1.20.58.220">
    <property type="entry name" value="Phosphate transport system protein phou homolog 2, domain 2"/>
    <property type="match status" value="1"/>
</dbReference>
<dbReference type="AlphaFoldDB" id="W1YS34"/>
<name>W1YS34_9ZZZZ</name>
<comment type="caution">
    <text evidence="1">The sequence shown here is derived from an EMBL/GenBank/DDBJ whole genome shotgun (WGS) entry which is preliminary data.</text>
</comment>